<dbReference type="OrthoDB" id="6456715at2759"/>
<name>A0A4Y2MRT6_ARAVE</name>
<dbReference type="EMBL" id="BGPR01007830">
    <property type="protein sequence ID" value="GBN29855.1"/>
    <property type="molecule type" value="Genomic_DNA"/>
</dbReference>
<protein>
    <submittedName>
        <fullName evidence="1">Uncharacterized protein</fullName>
    </submittedName>
</protein>
<dbReference type="Proteomes" id="UP000499080">
    <property type="component" value="Unassembled WGS sequence"/>
</dbReference>
<gene>
    <name evidence="1" type="ORF">AVEN_36684_1</name>
</gene>
<evidence type="ECO:0000313" key="1">
    <source>
        <dbReference type="EMBL" id="GBN29855.1"/>
    </source>
</evidence>
<keyword evidence="2" id="KW-1185">Reference proteome</keyword>
<sequence length="110" mass="12706">MIGKLHCDIFSQDRLLRKLVNLKVKLIRNKPEFCLIAPANGNYKLIIEHASLFVHKVKVSPDVLLGHKKAPQSTSVRYPIDRILSKMYSISKGLFHSRKIMCFWDKCPDD</sequence>
<reference evidence="1 2" key="1">
    <citation type="journal article" date="2019" name="Sci. Rep.">
        <title>Orb-weaving spider Araneus ventricosus genome elucidates the spidroin gene catalogue.</title>
        <authorList>
            <person name="Kono N."/>
            <person name="Nakamura H."/>
            <person name="Ohtoshi R."/>
            <person name="Moran D.A.P."/>
            <person name="Shinohara A."/>
            <person name="Yoshida Y."/>
            <person name="Fujiwara M."/>
            <person name="Mori M."/>
            <person name="Tomita M."/>
            <person name="Arakawa K."/>
        </authorList>
    </citation>
    <scope>NUCLEOTIDE SEQUENCE [LARGE SCALE GENOMIC DNA]</scope>
</reference>
<organism evidence="1 2">
    <name type="scientific">Araneus ventricosus</name>
    <name type="common">Orbweaver spider</name>
    <name type="synonym">Epeira ventricosa</name>
    <dbReference type="NCBI Taxonomy" id="182803"/>
    <lineage>
        <taxon>Eukaryota</taxon>
        <taxon>Metazoa</taxon>
        <taxon>Ecdysozoa</taxon>
        <taxon>Arthropoda</taxon>
        <taxon>Chelicerata</taxon>
        <taxon>Arachnida</taxon>
        <taxon>Araneae</taxon>
        <taxon>Araneomorphae</taxon>
        <taxon>Entelegynae</taxon>
        <taxon>Araneoidea</taxon>
        <taxon>Araneidae</taxon>
        <taxon>Araneus</taxon>
    </lineage>
</organism>
<accession>A0A4Y2MRT6</accession>
<dbReference type="AlphaFoldDB" id="A0A4Y2MRT6"/>
<evidence type="ECO:0000313" key="2">
    <source>
        <dbReference type="Proteomes" id="UP000499080"/>
    </source>
</evidence>
<proteinExistence type="predicted"/>
<comment type="caution">
    <text evidence="1">The sequence shown here is derived from an EMBL/GenBank/DDBJ whole genome shotgun (WGS) entry which is preliminary data.</text>
</comment>